<proteinExistence type="inferred from homology"/>
<sequence length="201" mass="23365">MQVHWIKPNPHGTSVGLAEVSGENDKDLDYLRPDLAHLNPKKRMEFLASRLLTQRLCEAQQIPYHGIEKDEYGKPHLIQSNYQLSISHSYPMVACAIHPTAPCGIDIESVRPQLTNIKHKFLNPIELRRCDTNLHQLCIHWSAKEVLYKIHGRKRLTFAKQLVIDEIRGDQIHARILLDDAEKKHLLKYEKVSEYYLVYNV</sequence>
<keyword evidence="2 4" id="KW-0808">Transferase</keyword>
<comment type="similarity">
    <text evidence="1">Belongs to the P-Pant transferase superfamily. Gsp/Sfp/HetI/AcpT family.</text>
</comment>
<protein>
    <submittedName>
        <fullName evidence="4">4'-phosphopantetheinyl transferase superfamily protein</fullName>
    </submittedName>
</protein>
<dbReference type="InterPro" id="IPR050559">
    <property type="entry name" value="P-Pant_transferase_sf"/>
</dbReference>
<dbReference type="EMBL" id="CP106735">
    <property type="protein sequence ID" value="UXX79182.1"/>
    <property type="molecule type" value="Genomic_DNA"/>
</dbReference>
<dbReference type="InterPro" id="IPR008278">
    <property type="entry name" value="4-PPantetheinyl_Trfase_dom"/>
</dbReference>
<dbReference type="PANTHER" id="PTHR12215">
    <property type="entry name" value="PHOSPHOPANTETHEINE TRANSFERASE"/>
    <property type="match status" value="1"/>
</dbReference>
<gene>
    <name evidence="4" type="ORF">N7E81_17655</name>
</gene>
<evidence type="ECO:0000313" key="4">
    <source>
        <dbReference type="EMBL" id="UXX79182.1"/>
    </source>
</evidence>
<accession>A0ABY6CZ40</accession>
<evidence type="ECO:0000256" key="1">
    <source>
        <dbReference type="ARBA" id="ARBA00010990"/>
    </source>
</evidence>
<dbReference type="RefSeq" id="WP_263050925.1">
    <property type="nucleotide sequence ID" value="NZ_CP106735.1"/>
</dbReference>
<reference evidence="4" key="1">
    <citation type="submission" date="2022-10" db="EMBL/GenBank/DDBJ databases">
        <title>Comparative genomics and taxonomic characterization of three novel marine species of genus Reichenbachiella exhibiting antioxidant and polysaccharide degradation activities.</title>
        <authorList>
            <person name="Muhammad N."/>
            <person name="Lee Y.-J."/>
            <person name="Ko J."/>
            <person name="Kim S.-G."/>
        </authorList>
    </citation>
    <scope>NUCLEOTIDE SEQUENCE</scope>
    <source>
        <strain evidence="4">Wsw4-B4</strain>
    </source>
</reference>
<keyword evidence="5" id="KW-1185">Reference proteome</keyword>
<organism evidence="4 5">
    <name type="scientific">Reichenbachiella carrageenanivorans</name>
    <dbReference type="NCBI Taxonomy" id="2979869"/>
    <lineage>
        <taxon>Bacteria</taxon>
        <taxon>Pseudomonadati</taxon>
        <taxon>Bacteroidota</taxon>
        <taxon>Cytophagia</taxon>
        <taxon>Cytophagales</taxon>
        <taxon>Reichenbachiellaceae</taxon>
        <taxon>Reichenbachiella</taxon>
    </lineage>
</organism>
<feature type="domain" description="4'-phosphopantetheinyl transferase" evidence="3">
    <location>
        <begin position="102"/>
        <end position="184"/>
    </location>
</feature>
<dbReference type="InterPro" id="IPR037143">
    <property type="entry name" value="4-PPantetheinyl_Trfase_dom_sf"/>
</dbReference>
<dbReference type="Gene3D" id="3.90.470.20">
    <property type="entry name" value="4'-phosphopantetheinyl transferase domain"/>
    <property type="match status" value="2"/>
</dbReference>
<dbReference type="Pfam" id="PF01648">
    <property type="entry name" value="ACPS"/>
    <property type="match status" value="1"/>
</dbReference>
<evidence type="ECO:0000259" key="3">
    <source>
        <dbReference type="Pfam" id="PF01648"/>
    </source>
</evidence>
<dbReference type="Proteomes" id="UP001062165">
    <property type="component" value="Chromosome"/>
</dbReference>
<dbReference type="GO" id="GO:0016740">
    <property type="term" value="F:transferase activity"/>
    <property type="evidence" value="ECO:0007669"/>
    <property type="project" value="UniProtKB-KW"/>
</dbReference>
<evidence type="ECO:0000256" key="2">
    <source>
        <dbReference type="ARBA" id="ARBA00022679"/>
    </source>
</evidence>
<dbReference type="SUPFAM" id="SSF56214">
    <property type="entry name" value="4'-phosphopantetheinyl transferase"/>
    <property type="match status" value="2"/>
</dbReference>
<evidence type="ECO:0000313" key="5">
    <source>
        <dbReference type="Proteomes" id="UP001062165"/>
    </source>
</evidence>
<name>A0ABY6CZ40_9BACT</name>
<dbReference type="PANTHER" id="PTHR12215:SF10">
    <property type="entry name" value="L-AMINOADIPATE-SEMIALDEHYDE DEHYDROGENASE-PHOSPHOPANTETHEINYL TRANSFERASE"/>
    <property type="match status" value="1"/>
</dbReference>